<evidence type="ECO:0000313" key="5">
    <source>
        <dbReference type="EMBL" id="MCS5726358.1"/>
    </source>
</evidence>
<dbReference type="Pfam" id="PF00356">
    <property type="entry name" value="LacI"/>
    <property type="match status" value="1"/>
</dbReference>
<protein>
    <submittedName>
        <fullName evidence="5">LacI family transcriptional regulator</fullName>
    </submittedName>
</protein>
<keyword evidence="6" id="KW-1185">Reference proteome</keyword>
<dbReference type="GO" id="GO:0000976">
    <property type="term" value="F:transcription cis-regulatory region binding"/>
    <property type="evidence" value="ECO:0007669"/>
    <property type="project" value="TreeGrafter"/>
</dbReference>
<comment type="caution">
    <text evidence="5">The sequence shown here is derived from an EMBL/GenBank/DDBJ whole genome shotgun (WGS) entry which is preliminary data.</text>
</comment>
<keyword evidence="2" id="KW-0238">DNA-binding</keyword>
<dbReference type="InterPro" id="IPR010982">
    <property type="entry name" value="Lambda_DNA-bd_dom_sf"/>
</dbReference>
<feature type="domain" description="HTH lacI-type" evidence="4">
    <location>
        <begin position="7"/>
        <end position="61"/>
    </location>
</feature>
<sequence length="341" mass="35784">MNRSRPTTLEDVARAAGVSRATVSFALTGTGRLSDETRERVRRIAAELDYAVNIGARNLRRAKAGAIGIYLPESTNGLAYYMNFLFGVVEVAAASSLSVTIVPGGRARDAGRAHVDGFILIDPPDDDDSVRSILASRMPVVSGEIAPAGADRPWGTVYSDHASGMRAILDHLLERGARRPALLAPPTTTAWAREVRASYLDWCAEQAIQPLLEDSTRRATPDDVRRTTTGLLTASATPDAIISAPDGSAVGAVSAARALGLSVGDDVLVTAYADSLAMEMCDPPVTAIDLHARDFGVRCAALLLQALGDPGPAAEEVQEAFTIDLRARASTLGRGAAPAAV</sequence>
<dbReference type="Proteomes" id="UP001165587">
    <property type="component" value="Unassembled WGS sequence"/>
</dbReference>
<evidence type="ECO:0000256" key="2">
    <source>
        <dbReference type="ARBA" id="ARBA00023125"/>
    </source>
</evidence>
<keyword evidence="1" id="KW-0805">Transcription regulation</keyword>
<dbReference type="Gene3D" id="3.40.50.2300">
    <property type="match status" value="2"/>
</dbReference>
<dbReference type="RefSeq" id="WP_259528302.1">
    <property type="nucleotide sequence ID" value="NZ_JANLCK010000005.1"/>
</dbReference>
<organism evidence="5 6">
    <name type="scientific">Herbiconiux oxytropis</name>
    <dbReference type="NCBI Taxonomy" id="2970915"/>
    <lineage>
        <taxon>Bacteria</taxon>
        <taxon>Bacillati</taxon>
        <taxon>Actinomycetota</taxon>
        <taxon>Actinomycetes</taxon>
        <taxon>Micrococcales</taxon>
        <taxon>Microbacteriaceae</taxon>
        <taxon>Herbiconiux</taxon>
    </lineage>
</organism>
<dbReference type="InterPro" id="IPR028082">
    <property type="entry name" value="Peripla_BP_I"/>
</dbReference>
<gene>
    <name evidence="5" type="ORF">N1028_10690</name>
</gene>
<dbReference type="PROSITE" id="PS50932">
    <property type="entry name" value="HTH_LACI_2"/>
    <property type="match status" value="1"/>
</dbReference>
<dbReference type="AlphaFoldDB" id="A0AA41XH46"/>
<evidence type="ECO:0000256" key="3">
    <source>
        <dbReference type="ARBA" id="ARBA00023163"/>
    </source>
</evidence>
<keyword evidence="3" id="KW-0804">Transcription</keyword>
<dbReference type="SUPFAM" id="SSF47413">
    <property type="entry name" value="lambda repressor-like DNA-binding domains"/>
    <property type="match status" value="1"/>
</dbReference>
<evidence type="ECO:0000259" key="4">
    <source>
        <dbReference type="PROSITE" id="PS50932"/>
    </source>
</evidence>
<evidence type="ECO:0000313" key="6">
    <source>
        <dbReference type="Proteomes" id="UP001165587"/>
    </source>
</evidence>
<dbReference type="PANTHER" id="PTHR30146">
    <property type="entry name" value="LACI-RELATED TRANSCRIPTIONAL REPRESSOR"/>
    <property type="match status" value="1"/>
</dbReference>
<dbReference type="PROSITE" id="PS00356">
    <property type="entry name" value="HTH_LACI_1"/>
    <property type="match status" value="1"/>
</dbReference>
<dbReference type="Pfam" id="PF13377">
    <property type="entry name" value="Peripla_BP_3"/>
    <property type="match status" value="1"/>
</dbReference>
<proteinExistence type="predicted"/>
<dbReference type="PANTHER" id="PTHR30146:SF109">
    <property type="entry name" value="HTH-TYPE TRANSCRIPTIONAL REGULATOR GALS"/>
    <property type="match status" value="1"/>
</dbReference>
<name>A0AA41XH46_9MICO</name>
<dbReference type="InterPro" id="IPR000843">
    <property type="entry name" value="HTH_LacI"/>
</dbReference>
<evidence type="ECO:0000256" key="1">
    <source>
        <dbReference type="ARBA" id="ARBA00023015"/>
    </source>
</evidence>
<dbReference type="EMBL" id="JANLCK010000005">
    <property type="protein sequence ID" value="MCS5726358.1"/>
    <property type="molecule type" value="Genomic_DNA"/>
</dbReference>
<dbReference type="InterPro" id="IPR046335">
    <property type="entry name" value="LacI/GalR-like_sensor"/>
</dbReference>
<dbReference type="SUPFAM" id="SSF53822">
    <property type="entry name" value="Periplasmic binding protein-like I"/>
    <property type="match status" value="1"/>
</dbReference>
<accession>A0AA41XH46</accession>
<reference evidence="5" key="1">
    <citation type="submission" date="2022-08" db="EMBL/GenBank/DDBJ databases">
        <authorList>
            <person name="Deng Y."/>
            <person name="Han X.-F."/>
            <person name="Zhang Y.-Q."/>
        </authorList>
    </citation>
    <scope>NUCLEOTIDE SEQUENCE</scope>
    <source>
        <strain evidence="5">CPCC 203407</strain>
    </source>
</reference>
<dbReference type="CDD" id="cd06267">
    <property type="entry name" value="PBP1_LacI_sugar_binding-like"/>
    <property type="match status" value="1"/>
</dbReference>
<dbReference type="Gene3D" id="1.10.260.40">
    <property type="entry name" value="lambda repressor-like DNA-binding domains"/>
    <property type="match status" value="1"/>
</dbReference>
<dbReference type="CDD" id="cd01392">
    <property type="entry name" value="HTH_LacI"/>
    <property type="match status" value="1"/>
</dbReference>
<dbReference type="SMART" id="SM00354">
    <property type="entry name" value="HTH_LACI"/>
    <property type="match status" value="1"/>
</dbReference>
<dbReference type="GO" id="GO:0003700">
    <property type="term" value="F:DNA-binding transcription factor activity"/>
    <property type="evidence" value="ECO:0007669"/>
    <property type="project" value="TreeGrafter"/>
</dbReference>